<protein>
    <submittedName>
        <fullName evidence="1">Uncharacterized protein</fullName>
    </submittedName>
</protein>
<dbReference type="RefSeq" id="WP_002707840.1">
    <property type="nucleotide sequence ID" value="NZ_JH651384.1"/>
</dbReference>
<evidence type="ECO:0000313" key="2">
    <source>
        <dbReference type="Proteomes" id="UP000005317"/>
    </source>
</evidence>
<name>A0A656HCJ3_THINJ</name>
<gene>
    <name evidence="1" type="ORF">Thini_1274</name>
</gene>
<dbReference type="OrthoDB" id="178184at2"/>
<proteinExistence type="predicted"/>
<dbReference type="AlphaFoldDB" id="A0A656HCJ3"/>
<accession>A0A656HCJ3</accession>
<dbReference type="Proteomes" id="UP000005317">
    <property type="component" value="Unassembled WGS sequence"/>
</dbReference>
<dbReference type="EMBL" id="JH651384">
    <property type="protein sequence ID" value="EIJ33892.1"/>
    <property type="molecule type" value="Genomic_DNA"/>
</dbReference>
<reference evidence="2" key="1">
    <citation type="journal article" date="2011" name="Stand. Genomic Sci.">
        <title>Genome sequence of the filamentous, gliding Thiothrix nivea neotype strain (JP2(T)).</title>
        <authorList>
            <person name="Lapidus A."/>
            <person name="Nolan M."/>
            <person name="Lucas S."/>
            <person name="Glavina Del Rio T."/>
            <person name="Tice H."/>
            <person name="Cheng J.F."/>
            <person name="Tapia R."/>
            <person name="Han C."/>
            <person name="Goodwin L."/>
            <person name="Pitluck S."/>
            <person name="Liolios K."/>
            <person name="Pagani I."/>
            <person name="Ivanova N."/>
            <person name="Huntemann M."/>
            <person name="Mavromatis K."/>
            <person name="Mikhailova N."/>
            <person name="Pati A."/>
            <person name="Chen A."/>
            <person name="Palaniappan K."/>
            <person name="Land M."/>
            <person name="Brambilla E.M."/>
            <person name="Rohde M."/>
            <person name="Abt B."/>
            <person name="Verbarg S."/>
            <person name="Goker M."/>
            <person name="Bristow J."/>
            <person name="Eisen J.A."/>
            <person name="Markowitz V."/>
            <person name="Hugenholtz P."/>
            <person name="Kyrpides N.C."/>
            <person name="Klenk H.P."/>
            <person name="Woyke T."/>
        </authorList>
    </citation>
    <scope>NUCLEOTIDE SEQUENCE [LARGE SCALE GENOMIC DNA]</scope>
    <source>
        <strain evidence="2">ATCC 35100 / DSM 5205 / JP2</strain>
    </source>
</reference>
<sequence length="621" mass="68976">MRNKQMGMLLQDPSVPDLHQEYLFSLETDYLAGMGSSKLTVRDADEWDNPLYQGLDWANTDLSFATMNVKGDFIDNPQFHQVNVFAVAAHTLELVERAIGREMKWKNNAPLVIRPHAFNDANAYYDPMSPSLNFGSFNSPFRRAPIWTCLSHDVVTHELGHAILDSFRPDFIFSEEVDTGALHESFGDLVALFAALSHKPVVERLFAESGGDMMNPNLTSGLAEEFGIGLWGVSFPFLRSALKGPNYDEAPWEIHDRSTVWTAALYEILATLVKQALSPEVMETLSSSPTTNRAAVQMDIMQQAPLKQPRAPEFEAFYAQPEVRNNFDTFYDAIVKASERVKGMMLRALQDVPPTGVTLLTLARVLYNADARLFPDDANPREVAKEVFQRRMLWSEDIDLSAPGGLGPQLEEPAHAGNAALMQAVYENADALRIPLGEGARILNARVSTVSRTLDAAGEQRGAGIKSVTERYLYFTYETLQESCFPTPDGGFAMGMVSILKGGTLVMDEDWNDIQLTTDPDLWITPEEDGGDIPPEGDSVGARMVRRAKNRFVRINRRALRAYRDGLVDAHGHLPSGELALPFKVVRQSSGAGRLIRHRCHLKEHLLGIAGKHGGFPFKVD</sequence>
<organism evidence="1 2">
    <name type="scientific">Thiothrix nivea (strain ATCC 35100 / DSM 5205 / JP2)</name>
    <dbReference type="NCBI Taxonomy" id="870187"/>
    <lineage>
        <taxon>Bacteria</taxon>
        <taxon>Pseudomonadati</taxon>
        <taxon>Pseudomonadota</taxon>
        <taxon>Gammaproteobacteria</taxon>
        <taxon>Thiotrichales</taxon>
        <taxon>Thiotrichaceae</taxon>
        <taxon>Thiothrix</taxon>
    </lineage>
</organism>
<evidence type="ECO:0000313" key="1">
    <source>
        <dbReference type="EMBL" id="EIJ33892.1"/>
    </source>
</evidence>
<dbReference type="SUPFAM" id="SSF55486">
    <property type="entry name" value="Metalloproteases ('zincins'), catalytic domain"/>
    <property type="match status" value="1"/>
</dbReference>
<keyword evidence="2" id="KW-1185">Reference proteome</keyword>